<proteinExistence type="predicted"/>
<evidence type="ECO:0000313" key="1">
    <source>
        <dbReference type="EMBL" id="ADU37164.1"/>
    </source>
</evidence>
<dbReference type="SUPFAM" id="SSF47413">
    <property type="entry name" value="lambda repressor-like DNA-binding domains"/>
    <property type="match status" value="1"/>
</dbReference>
<dbReference type="GO" id="GO:0003677">
    <property type="term" value="F:DNA binding"/>
    <property type="evidence" value="ECO:0007669"/>
    <property type="project" value="InterPro"/>
</dbReference>
<dbReference type="Proteomes" id="UP000008917">
    <property type="component" value="Chromosome"/>
</dbReference>
<dbReference type="KEGG" id="vpe:Varpa_2976"/>
<sequence length="93" mass="10525">MWHMKDKIRLPIELGQAIQRARKGGRLKATDIAARSGRARNVLYRLERGEDITVASLFDILRAMDLTIGLQRLGMPTLEEVTDRFGQDDDDAS</sequence>
<dbReference type="Gene3D" id="1.10.260.40">
    <property type="entry name" value="lambda repressor-like DNA-binding domains"/>
    <property type="match status" value="1"/>
</dbReference>
<dbReference type="AlphaFoldDB" id="E6V6W0"/>
<accession>E6V6W0</accession>
<protein>
    <recommendedName>
        <fullName evidence="3">XRE family transcriptional regulator</fullName>
    </recommendedName>
</protein>
<dbReference type="CDD" id="cd00093">
    <property type="entry name" value="HTH_XRE"/>
    <property type="match status" value="1"/>
</dbReference>
<reference evidence="1 2" key="2">
    <citation type="journal article" date="2013" name="Genome Announc.">
        <title>Genome of the Root-Associated Plant Growth-Promoting Bacterium Variovorax paradoxus Strain EPS.</title>
        <authorList>
            <person name="Han J.I."/>
            <person name="Spain J.C."/>
            <person name="Leadbetter J.R."/>
            <person name="Ovchinnikova G."/>
            <person name="Goodwin L.A."/>
            <person name="Han C.S."/>
            <person name="Woyke T."/>
            <person name="Davenport K.W."/>
            <person name="Orwin P.M."/>
        </authorList>
    </citation>
    <scope>NUCLEOTIDE SEQUENCE [LARGE SCALE GENOMIC DNA]</scope>
    <source>
        <strain evidence="1 2">EPS</strain>
    </source>
</reference>
<dbReference type="InterPro" id="IPR001387">
    <property type="entry name" value="Cro/C1-type_HTH"/>
</dbReference>
<evidence type="ECO:0000313" key="2">
    <source>
        <dbReference type="Proteomes" id="UP000008917"/>
    </source>
</evidence>
<dbReference type="eggNOG" id="ENOG5033E8R">
    <property type="taxonomic scope" value="Bacteria"/>
</dbReference>
<gene>
    <name evidence="1" type="ordered locus">Varpa_2976</name>
</gene>
<name>E6V6W0_VARPE</name>
<dbReference type="STRING" id="595537.Varpa_2976"/>
<evidence type="ECO:0008006" key="3">
    <source>
        <dbReference type="Google" id="ProtNLM"/>
    </source>
</evidence>
<organism evidence="1 2">
    <name type="scientific">Variovorax paradoxus (strain EPS)</name>
    <dbReference type="NCBI Taxonomy" id="595537"/>
    <lineage>
        <taxon>Bacteria</taxon>
        <taxon>Pseudomonadati</taxon>
        <taxon>Pseudomonadota</taxon>
        <taxon>Betaproteobacteria</taxon>
        <taxon>Burkholderiales</taxon>
        <taxon>Comamonadaceae</taxon>
        <taxon>Variovorax</taxon>
    </lineage>
</organism>
<dbReference type="InterPro" id="IPR010982">
    <property type="entry name" value="Lambda_DNA-bd_dom_sf"/>
</dbReference>
<dbReference type="EMBL" id="CP002417">
    <property type="protein sequence ID" value="ADU37164.1"/>
    <property type="molecule type" value="Genomic_DNA"/>
</dbReference>
<dbReference type="HOGENOM" id="CLU_2412265_0_0_4"/>
<reference evidence="2" key="1">
    <citation type="submission" date="2010-12" db="EMBL/GenBank/DDBJ databases">
        <title>Complete sequence of Variovorax paradoxus EPS.</title>
        <authorList>
            <consortium name="US DOE Joint Genome Institute"/>
            <person name="Lucas S."/>
            <person name="Copeland A."/>
            <person name="Lapidus A."/>
            <person name="Cheng J.-F."/>
            <person name="Goodwin L."/>
            <person name="Pitluck S."/>
            <person name="Teshima H."/>
            <person name="Detter J.C."/>
            <person name="Han C."/>
            <person name="Tapia R."/>
            <person name="Land M."/>
            <person name="Hauser L."/>
            <person name="Kyrpides N."/>
            <person name="Ivanova N."/>
            <person name="Ovchinnikova G."/>
            <person name="Orwin P."/>
            <person name="Han J.-I.G."/>
            <person name="Woyke T."/>
        </authorList>
    </citation>
    <scope>NUCLEOTIDE SEQUENCE [LARGE SCALE GENOMIC DNA]</scope>
    <source>
        <strain evidence="2">EPS</strain>
    </source>
</reference>